<protein>
    <submittedName>
        <fullName evidence="6">Maturase K</fullName>
    </submittedName>
</protein>
<keyword evidence="2" id="KW-0507">mRNA processing</keyword>
<organism evidence="6">
    <name type="scientific">Hesperocyparis arizonica</name>
    <name type="common">Arizona cypress</name>
    <name type="synonym">Cupressus arizonica</name>
    <dbReference type="NCBI Taxonomy" id="49011"/>
    <lineage>
        <taxon>Eukaryota</taxon>
        <taxon>Viridiplantae</taxon>
        <taxon>Streptophyta</taxon>
        <taxon>Embryophyta</taxon>
        <taxon>Tracheophyta</taxon>
        <taxon>Spermatophyta</taxon>
        <taxon>Pinopsida</taxon>
        <taxon>Pinidae</taxon>
        <taxon>Conifers II</taxon>
        <taxon>Cupressales</taxon>
        <taxon>Cupressaceae</taxon>
        <taxon>Hesperocyparis</taxon>
    </lineage>
</organism>
<dbReference type="InterPro" id="IPR024942">
    <property type="entry name" value="Maturase_MatK_N"/>
</dbReference>
<accession>K0N2E4</accession>
<dbReference type="GO" id="GO:0009507">
    <property type="term" value="C:chloroplast"/>
    <property type="evidence" value="ECO:0007669"/>
    <property type="project" value="InterPro"/>
</dbReference>
<comment type="function">
    <text evidence="3">Usually encoded in the trnK tRNA gene intron. Probably assists in splicing its own and other chloroplast group II introns.</text>
</comment>
<proteinExistence type="inferred from homology"/>
<evidence type="ECO:0000256" key="1">
    <source>
        <dbReference type="ARBA" id="ARBA00006621"/>
    </source>
</evidence>
<dbReference type="PANTHER" id="PTHR34811:SF1">
    <property type="entry name" value="MATURASE K"/>
    <property type="match status" value="1"/>
</dbReference>
<keyword evidence="4" id="KW-1133">Transmembrane helix</keyword>
<dbReference type="Pfam" id="PF01824">
    <property type="entry name" value="MatK_N"/>
    <property type="match status" value="1"/>
</dbReference>
<feature type="domain" description="Maturase MatK N-terminal" evidence="5">
    <location>
        <begin position="1"/>
        <end position="110"/>
    </location>
</feature>
<keyword evidence="4" id="KW-0472">Membrane</keyword>
<dbReference type="InterPro" id="IPR002866">
    <property type="entry name" value="Maturase_MatK"/>
</dbReference>
<evidence type="ECO:0000313" key="6">
    <source>
        <dbReference type="EMBL" id="CCJ65231.1"/>
    </source>
</evidence>
<feature type="non-terminal residue" evidence="6">
    <location>
        <position position="249"/>
    </location>
</feature>
<feature type="non-terminal residue" evidence="6">
    <location>
        <position position="1"/>
    </location>
</feature>
<evidence type="ECO:0000256" key="2">
    <source>
        <dbReference type="ARBA" id="ARBA00022664"/>
    </source>
</evidence>
<geneLocation type="chloroplast" evidence="6"/>
<keyword evidence="3 6" id="KW-0934">Plastid</keyword>
<dbReference type="PANTHER" id="PTHR34811">
    <property type="entry name" value="MATURASE K"/>
    <property type="match status" value="1"/>
</dbReference>
<comment type="similarity">
    <text evidence="1">Belongs to the intron maturase 2 family. MatK subfamily.</text>
</comment>
<sequence length="249" mass="29847">SDIRVPYSIHPEILVRLFRRWILDAPSLHLLRSILHECRNSFSRENLQKSLITQRENTRFSLFLWNSYGYECESFLIPLIKRFFNSQSLLYESFRTELILRKRSKILLYFLLKKFQQKRSGCCRILSSIMCDMEKDPLYLYRVRIFKCKNVDIICFIFGNTIFIFGFNRIEYAVLNYPRFLSLFYGFLCILKCDLSWLEPKCYMIYSLPILLPMNLTQQLRLNQFFFLYLKKSFVTSQGGQLVNCLGPV</sequence>
<evidence type="ECO:0000256" key="3">
    <source>
        <dbReference type="RuleBase" id="RU004226"/>
    </source>
</evidence>
<evidence type="ECO:0000259" key="5">
    <source>
        <dbReference type="Pfam" id="PF01824"/>
    </source>
</evidence>
<dbReference type="EMBL" id="HE966909">
    <property type="protein sequence ID" value="CCJ65231.1"/>
    <property type="molecule type" value="Genomic_DNA"/>
</dbReference>
<dbReference type="GO" id="GO:0006397">
    <property type="term" value="P:mRNA processing"/>
    <property type="evidence" value="ECO:0007669"/>
    <property type="project" value="UniProtKB-KW"/>
</dbReference>
<name>K0N2E4_HESAR</name>
<evidence type="ECO:0000256" key="4">
    <source>
        <dbReference type="SAM" id="Phobius"/>
    </source>
</evidence>
<reference evidence="6" key="1">
    <citation type="journal article" date="2012" name="PLoS ONE">
        <title>DNA Barcoding as an Effective Tool in Improving a Digital Plant Identification System: A Case Study for the Area of Mt. Valerio, Trieste (NE Italy).</title>
        <authorList>
            <person name="Bruni I."/>
            <person name="De Mattia F."/>
            <person name="Martellos S."/>
            <person name="Galimberti A."/>
            <person name="Savadori P."/>
            <person name="Casiraghi M."/>
            <person name="Nimis P.L."/>
            <person name="Labra M."/>
        </authorList>
    </citation>
    <scope>NUCLEOTIDE SEQUENCE</scope>
</reference>
<feature type="transmembrane region" description="Helical" evidence="4">
    <location>
        <begin position="151"/>
        <end position="168"/>
    </location>
</feature>
<keyword evidence="3 6" id="KW-0150">Chloroplast</keyword>
<keyword evidence="4" id="KW-0812">Transmembrane</keyword>
<gene>
    <name evidence="6" type="primary">matK</name>
</gene>
<dbReference type="AlphaFoldDB" id="K0N2E4"/>